<reference evidence="1" key="2">
    <citation type="submission" date="2006-08" db="EMBL/GenBank/DDBJ databases">
        <authorList>
            <person name="Childs K."/>
        </authorList>
    </citation>
    <scope>NUCLEOTIDE SEQUENCE</scope>
</reference>
<evidence type="ECO:0008006" key="2">
    <source>
        <dbReference type="Google" id="ProtNLM"/>
    </source>
</evidence>
<name>Q6L3X5_SOLDE</name>
<evidence type="ECO:0000313" key="1">
    <source>
        <dbReference type="EMBL" id="AAT38798.1"/>
    </source>
</evidence>
<dbReference type="EMBL" id="AC149267">
    <property type="protein sequence ID" value="AAT38798.1"/>
    <property type="molecule type" value="Genomic_DNA"/>
</dbReference>
<proteinExistence type="predicted"/>
<organism evidence="1">
    <name type="scientific">Solanum demissum</name>
    <name type="common">Wild potato</name>
    <dbReference type="NCBI Taxonomy" id="50514"/>
    <lineage>
        <taxon>Eukaryota</taxon>
        <taxon>Viridiplantae</taxon>
        <taxon>Streptophyta</taxon>
        <taxon>Embryophyta</taxon>
        <taxon>Tracheophyta</taxon>
        <taxon>Spermatophyta</taxon>
        <taxon>Magnoliopsida</taxon>
        <taxon>eudicotyledons</taxon>
        <taxon>Gunneridae</taxon>
        <taxon>Pentapetalae</taxon>
        <taxon>asterids</taxon>
        <taxon>lamiids</taxon>
        <taxon>Solanales</taxon>
        <taxon>Solanaceae</taxon>
        <taxon>Solanoideae</taxon>
        <taxon>Solaneae</taxon>
        <taxon>Solanum</taxon>
    </lineage>
</organism>
<dbReference type="AlphaFoldDB" id="Q6L3X5"/>
<accession>Q6L3X5</accession>
<sequence>MGDTSQVVTADTNIGVIIVQFNPASQFPIKLLGSQNFSTWKAQFSMLMHGHDLYGHLDGSALSRPEPTPWAGPALGDHSSIILGWMLGQTPQHPNKVKLREQNNRVLRNARRLTTDSGVLNWINGVLDADPGYLRLHHNKMQANWHQYMECTSMRAGPLNNNLSLKGIQKRTYLGSVQLMNN</sequence>
<reference evidence="1" key="1">
    <citation type="submission" date="2004-05" db="EMBL/GenBank/DDBJ databases">
        <authorList>
            <person name="Buell R."/>
            <person name="Liu J."/>
            <person name="Childs K."/>
            <person name="Zaborsky J."/>
            <person name="Tallon L."/>
            <person name="Wirtz U."/>
            <person name="Wei F."/>
            <person name="Kuang H."/>
            <person name="Zhang P."/>
            <person name="Marano M."/>
            <person name="Baker B."/>
        </authorList>
    </citation>
    <scope>NUCLEOTIDE SEQUENCE</scope>
</reference>
<gene>
    <name evidence="1" type="ORF">SDM1_47t00009</name>
</gene>
<protein>
    <recommendedName>
        <fullName evidence="2">Retrotransposon Copia-like N-terminal domain-containing protein</fullName>
    </recommendedName>
</protein>